<dbReference type="Pfam" id="PF00753">
    <property type="entry name" value="Lactamase_B"/>
    <property type="match status" value="1"/>
</dbReference>
<dbReference type="Gene3D" id="1.10.10.10">
    <property type="entry name" value="Winged helix-like DNA-binding domain superfamily/Winged helix DNA-binding domain"/>
    <property type="match status" value="1"/>
</dbReference>
<comment type="catalytic activity">
    <reaction evidence="1">
        <text>3',5'-cyclic CMP + H2O = CMP + H(+)</text>
        <dbReference type="Rhea" id="RHEA:72675"/>
        <dbReference type="ChEBI" id="CHEBI:15377"/>
        <dbReference type="ChEBI" id="CHEBI:15378"/>
        <dbReference type="ChEBI" id="CHEBI:58003"/>
        <dbReference type="ChEBI" id="CHEBI:60377"/>
    </reaction>
    <physiologicalReaction direction="left-to-right" evidence="1">
        <dbReference type="Rhea" id="RHEA:72676"/>
    </physiologicalReaction>
</comment>
<dbReference type="PANTHER" id="PTHR23131">
    <property type="entry name" value="ENDORIBONUCLEASE LACTB2"/>
    <property type="match status" value="1"/>
</dbReference>
<protein>
    <submittedName>
        <fullName evidence="5">Glyoxylase-like metal-dependent hydrolase (Beta-lactamase superfamily II)</fullName>
    </submittedName>
</protein>
<comment type="catalytic activity">
    <reaction evidence="3">
        <text>3',5'-cyclic UMP + H2O = UMP + H(+)</text>
        <dbReference type="Rhea" id="RHEA:70575"/>
        <dbReference type="ChEBI" id="CHEBI:15377"/>
        <dbReference type="ChEBI" id="CHEBI:15378"/>
        <dbReference type="ChEBI" id="CHEBI:57865"/>
        <dbReference type="ChEBI" id="CHEBI:184387"/>
    </reaction>
    <physiologicalReaction direction="left-to-right" evidence="3">
        <dbReference type="Rhea" id="RHEA:70576"/>
    </physiologicalReaction>
</comment>
<evidence type="ECO:0000313" key="5">
    <source>
        <dbReference type="EMBL" id="MBP1966103.1"/>
    </source>
</evidence>
<gene>
    <name evidence="5" type="ORF">J2Z65_005361</name>
</gene>
<dbReference type="Gene3D" id="3.60.15.10">
    <property type="entry name" value="Ribonuclease Z/Hydroxyacylglutathione hydrolase-like"/>
    <property type="match status" value="1"/>
</dbReference>
<comment type="caution">
    <text evidence="5">The sequence shown here is derived from an EMBL/GenBank/DDBJ whole genome shotgun (WGS) entry which is preliminary data.</text>
</comment>
<dbReference type="InterPro" id="IPR036388">
    <property type="entry name" value="WH-like_DNA-bd_sf"/>
</dbReference>
<reference evidence="5 6" key="1">
    <citation type="submission" date="2021-03" db="EMBL/GenBank/DDBJ databases">
        <title>Genomic Encyclopedia of Type Strains, Phase IV (KMG-IV): sequencing the most valuable type-strain genomes for metagenomic binning, comparative biology and taxonomic classification.</title>
        <authorList>
            <person name="Goeker M."/>
        </authorList>
    </citation>
    <scope>NUCLEOTIDE SEQUENCE [LARGE SCALE GENOMIC DNA]</scope>
    <source>
        <strain evidence="5 6">DSM 24950</strain>
    </source>
</reference>
<dbReference type="InterPro" id="IPR036866">
    <property type="entry name" value="RibonucZ/Hydroxyglut_hydro"/>
</dbReference>
<dbReference type="InterPro" id="IPR050662">
    <property type="entry name" value="Sec-metab_biosynth-thioest"/>
</dbReference>
<evidence type="ECO:0000256" key="2">
    <source>
        <dbReference type="ARBA" id="ARBA00034301"/>
    </source>
</evidence>
<evidence type="ECO:0000256" key="1">
    <source>
        <dbReference type="ARBA" id="ARBA00034221"/>
    </source>
</evidence>
<dbReference type="EMBL" id="JAGGKV010000018">
    <property type="protein sequence ID" value="MBP1966103.1"/>
    <property type="molecule type" value="Genomic_DNA"/>
</dbReference>
<dbReference type="RefSeq" id="WP_167069016.1">
    <property type="nucleotide sequence ID" value="NZ_JAAOZR010000098.1"/>
</dbReference>
<evidence type="ECO:0000259" key="4">
    <source>
        <dbReference type="SMART" id="SM00849"/>
    </source>
</evidence>
<dbReference type="SMART" id="SM00849">
    <property type="entry name" value="Lactamase_B"/>
    <property type="match status" value="1"/>
</dbReference>
<feature type="domain" description="Metallo-beta-lactamase" evidence="4">
    <location>
        <begin position="24"/>
        <end position="236"/>
    </location>
</feature>
<sequence>MNIVTEHTDEITQVKVPLPFPLRWVNAYLICGSKGYTVIDPGLHTPDAEALWLQVLQERGIAFEHVEQIVLTHHHPDHYGMAGWFQERTGAPVLLSETGFAQVQLLWGPEQPLSARLLTLFARHGFPEAGLEEMAKHMVSFVELVSPQPQVTLLREGPVRLGDRMYEAIETPGHAAGHLVFYDAEAEVVFCGDHVLPQISPNVSFLPQVEENPLGEYLRSLQEIGRLKVKMAYPGHREPWSGFGARTEELVRHHHERLALMEKQLSAPLSAYEVCRATFGDRLSTHQMRFALSETIAHLILLEAEGRIRQIDPAAELLQYMAVGLNA</sequence>
<dbReference type="SUPFAM" id="SSF56281">
    <property type="entry name" value="Metallo-hydrolase/oxidoreductase"/>
    <property type="match status" value="1"/>
</dbReference>
<comment type="function">
    <text evidence="2">Counteracts the endogenous Pycsar antiviral defense system. Phosphodiesterase that enables metal-dependent hydrolysis of host cyclic nucleotide Pycsar defense signals such as cCMP and cUMP.</text>
</comment>
<dbReference type="InterPro" id="IPR001279">
    <property type="entry name" value="Metallo-B-lactamas"/>
</dbReference>
<proteinExistence type="predicted"/>
<organism evidence="5 6">
    <name type="scientific">Paenibacillus aceris</name>
    <dbReference type="NCBI Taxonomy" id="869555"/>
    <lineage>
        <taxon>Bacteria</taxon>
        <taxon>Bacillati</taxon>
        <taxon>Bacillota</taxon>
        <taxon>Bacilli</taxon>
        <taxon>Bacillales</taxon>
        <taxon>Paenibacillaceae</taxon>
        <taxon>Paenibacillus</taxon>
    </lineage>
</organism>
<dbReference type="Proteomes" id="UP001519344">
    <property type="component" value="Unassembled WGS sequence"/>
</dbReference>
<dbReference type="CDD" id="cd07725">
    <property type="entry name" value="TTHA1429-like_MBL-fold"/>
    <property type="match status" value="1"/>
</dbReference>
<dbReference type="PANTHER" id="PTHR23131:SF4">
    <property type="entry name" value="METALLO-BETA-LACTAMASE SUPERFAMILY POTEIN"/>
    <property type="match status" value="1"/>
</dbReference>
<dbReference type="Pfam" id="PF21221">
    <property type="entry name" value="B_lactamase-like_C"/>
    <property type="match status" value="1"/>
</dbReference>
<keyword evidence="6" id="KW-1185">Reference proteome</keyword>
<evidence type="ECO:0000313" key="6">
    <source>
        <dbReference type="Proteomes" id="UP001519344"/>
    </source>
</evidence>
<dbReference type="InterPro" id="IPR048933">
    <property type="entry name" value="B_lactamase-like_C"/>
</dbReference>
<accession>A0ABS4I5A6</accession>
<name>A0ABS4I5A6_9BACL</name>
<evidence type="ECO:0000256" key="3">
    <source>
        <dbReference type="ARBA" id="ARBA00048505"/>
    </source>
</evidence>